<evidence type="ECO:0000313" key="7">
    <source>
        <dbReference type="EnsemblPlants" id="TuG1812G0700005019.01.T02"/>
    </source>
</evidence>
<evidence type="ECO:0000256" key="1">
    <source>
        <dbReference type="ARBA" id="ARBA00000971"/>
    </source>
</evidence>
<dbReference type="GO" id="GO:0003755">
    <property type="term" value="F:peptidyl-prolyl cis-trans isomerase activity"/>
    <property type="evidence" value="ECO:0007669"/>
    <property type="project" value="UniProtKB-UniRule"/>
</dbReference>
<dbReference type="GO" id="GO:0005829">
    <property type="term" value="C:cytosol"/>
    <property type="evidence" value="ECO:0007669"/>
    <property type="project" value="TreeGrafter"/>
</dbReference>
<dbReference type="GO" id="GO:0005634">
    <property type="term" value="C:nucleus"/>
    <property type="evidence" value="ECO:0007669"/>
    <property type="project" value="TreeGrafter"/>
</dbReference>
<evidence type="ECO:0000256" key="4">
    <source>
        <dbReference type="PROSITE-ProRule" id="PRU00278"/>
    </source>
</evidence>
<evidence type="ECO:0000256" key="3">
    <source>
        <dbReference type="ARBA" id="ARBA00023235"/>
    </source>
</evidence>
<sequence>MAFAAAGKEMGRASYIRLKHGEERREASWKAPEGRVFSATTRTDVAARLGELRDQILVGCASFTDLAAQHSGCSSARRGGDLVCMVEPIDMQNMA</sequence>
<dbReference type="Gramene" id="TuG1812G0700005019.01.T02">
    <property type="protein sequence ID" value="TuG1812G0700005019.01.T02"/>
    <property type="gene ID" value="TuG1812G0700005019.01"/>
</dbReference>
<dbReference type="InterPro" id="IPR000297">
    <property type="entry name" value="PPIase_PpiC"/>
</dbReference>
<comment type="catalytic activity">
    <reaction evidence="1 5">
        <text>[protein]-peptidylproline (omega=180) = [protein]-peptidylproline (omega=0)</text>
        <dbReference type="Rhea" id="RHEA:16237"/>
        <dbReference type="Rhea" id="RHEA-COMP:10747"/>
        <dbReference type="Rhea" id="RHEA-COMP:10748"/>
        <dbReference type="ChEBI" id="CHEBI:83833"/>
        <dbReference type="ChEBI" id="CHEBI:83834"/>
        <dbReference type="EC" id="5.2.1.8"/>
    </reaction>
</comment>
<evidence type="ECO:0000256" key="5">
    <source>
        <dbReference type="RuleBase" id="RU363014"/>
    </source>
</evidence>
<dbReference type="PANTHER" id="PTHR10657:SF4">
    <property type="entry name" value="PEPTIDYL-PROLYL CIS-TRANS ISOMERASE-RELATED"/>
    <property type="match status" value="1"/>
</dbReference>
<dbReference type="Gene3D" id="3.10.50.40">
    <property type="match status" value="1"/>
</dbReference>
<evidence type="ECO:0000259" key="6">
    <source>
        <dbReference type="PROSITE" id="PS50198"/>
    </source>
</evidence>
<dbReference type="Proteomes" id="UP000015106">
    <property type="component" value="Chromosome 7"/>
</dbReference>
<keyword evidence="8" id="KW-1185">Reference proteome</keyword>
<dbReference type="PROSITE" id="PS50198">
    <property type="entry name" value="PPIC_PPIASE_2"/>
    <property type="match status" value="1"/>
</dbReference>
<accession>A0A8R7R5S1</accession>
<protein>
    <recommendedName>
        <fullName evidence="5">Peptidyl-prolyl cis-trans isomerase</fullName>
        <ecNumber evidence="5">5.2.1.8</ecNumber>
    </recommendedName>
</protein>
<reference evidence="8" key="1">
    <citation type="journal article" date="2013" name="Nature">
        <title>Draft genome of the wheat A-genome progenitor Triticum urartu.</title>
        <authorList>
            <person name="Ling H.Q."/>
            <person name="Zhao S."/>
            <person name="Liu D."/>
            <person name="Wang J."/>
            <person name="Sun H."/>
            <person name="Zhang C."/>
            <person name="Fan H."/>
            <person name="Li D."/>
            <person name="Dong L."/>
            <person name="Tao Y."/>
            <person name="Gao C."/>
            <person name="Wu H."/>
            <person name="Li Y."/>
            <person name="Cui Y."/>
            <person name="Guo X."/>
            <person name="Zheng S."/>
            <person name="Wang B."/>
            <person name="Yu K."/>
            <person name="Liang Q."/>
            <person name="Yang W."/>
            <person name="Lou X."/>
            <person name="Chen J."/>
            <person name="Feng M."/>
            <person name="Jian J."/>
            <person name="Zhang X."/>
            <person name="Luo G."/>
            <person name="Jiang Y."/>
            <person name="Liu J."/>
            <person name="Wang Z."/>
            <person name="Sha Y."/>
            <person name="Zhang B."/>
            <person name="Wu H."/>
            <person name="Tang D."/>
            <person name="Shen Q."/>
            <person name="Xue P."/>
            <person name="Zou S."/>
            <person name="Wang X."/>
            <person name="Liu X."/>
            <person name="Wang F."/>
            <person name="Yang Y."/>
            <person name="An X."/>
            <person name="Dong Z."/>
            <person name="Zhang K."/>
            <person name="Zhang X."/>
            <person name="Luo M.C."/>
            <person name="Dvorak J."/>
            <person name="Tong Y."/>
            <person name="Wang J."/>
            <person name="Yang H."/>
            <person name="Li Z."/>
            <person name="Wang D."/>
            <person name="Zhang A."/>
            <person name="Wang J."/>
        </authorList>
    </citation>
    <scope>NUCLEOTIDE SEQUENCE</scope>
    <source>
        <strain evidence="8">cv. G1812</strain>
    </source>
</reference>
<dbReference type="AlphaFoldDB" id="A0A8R7R5S1"/>
<organism evidence="7 8">
    <name type="scientific">Triticum urartu</name>
    <name type="common">Red wild einkorn</name>
    <name type="synonym">Crithodium urartu</name>
    <dbReference type="NCBI Taxonomy" id="4572"/>
    <lineage>
        <taxon>Eukaryota</taxon>
        <taxon>Viridiplantae</taxon>
        <taxon>Streptophyta</taxon>
        <taxon>Embryophyta</taxon>
        <taxon>Tracheophyta</taxon>
        <taxon>Spermatophyta</taxon>
        <taxon>Magnoliopsida</taxon>
        <taxon>Liliopsida</taxon>
        <taxon>Poales</taxon>
        <taxon>Poaceae</taxon>
        <taxon>BOP clade</taxon>
        <taxon>Pooideae</taxon>
        <taxon>Triticodae</taxon>
        <taxon>Triticeae</taxon>
        <taxon>Triticinae</taxon>
        <taxon>Triticum</taxon>
    </lineage>
</organism>
<dbReference type="InterPro" id="IPR046357">
    <property type="entry name" value="PPIase_dom_sf"/>
</dbReference>
<proteinExistence type="predicted"/>
<keyword evidence="3 4" id="KW-0413">Isomerase</keyword>
<dbReference type="EnsemblPlants" id="TuG1812G0700005019.01.T02">
    <property type="protein sequence ID" value="TuG1812G0700005019.01.T02"/>
    <property type="gene ID" value="TuG1812G0700005019.01"/>
</dbReference>
<reference evidence="7" key="3">
    <citation type="submission" date="2022-06" db="UniProtKB">
        <authorList>
            <consortium name="EnsemblPlants"/>
        </authorList>
    </citation>
    <scope>IDENTIFICATION</scope>
</reference>
<dbReference type="PANTHER" id="PTHR10657">
    <property type="entry name" value="PEPTIDYL-PROLYL CIS-TRANS ISOMERASE"/>
    <property type="match status" value="1"/>
</dbReference>
<reference evidence="7" key="2">
    <citation type="submission" date="2018-03" db="EMBL/GenBank/DDBJ databases">
        <title>The Triticum urartu genome reveals the dynamic nature of wheat genome evolution.</title>
        <authorList>
            <person name="Ling H."/>
            <person name="Ma B."/>
            <person name="Shi X."/>
            <person name="Liu H."/>
            <person name="Dong L."/>
            <person name="Sun H."/>
            <person name="Cao Y."/>
            <person name="Gao Q."/>
            <person name="Zheng S."/>
            <person name="Li Y."/>
            <person name="Yu Y."/>
            <person name="Du H."/>
            <person name="Qi M."/>
            <person name="Li Y."/>
            <person name="Yu H."/>
            <person name="Cui Y."/>
            <person name="Wang N."/>
            <person name="Chen C."/>
            <person name="Wu H."/>
            <person name="Zhao Y."/>
            <person name="Zhang J."/>
            <person name="Li Y."/>
            <person name="Zhou W."/>
            <person name="Zhang B."/>
            <person name="Hu W."/>
            <person name="Eijk M."/>
            <person name="Tang J."/>
            <person name="Witsenboer H."/>
            <person name="Zhao S."/>
            <person name="Li Z."/>
            <person name="Zhang A."/>
            <person name="Wang D."/>
            <person name="Liang C."/>
        </authorList>
    </citation>
    <scope>NUCLEOTIDE SEQUENCE [LARGE SCALE GENOMIC DNA]</scope>
    <source>
        <strain evidence="7">cv. G1812</strain>
    </source>
</reference>
<feature type="domain" description="PpiC" evidence="6">
    <location>
        <begin position="8"/>
        <end position="82"/>
    </location>
</feature>
<name>A0A8R7R5S1_TRIUA</name>
<dbReference type="Pfam" id="PF00639">
    <property type="entry name" value="Rotamase"/>
    <property type="match status" value="1"/>
</dbReference>
<evidence type="ECO:0000256" key="2">
    <source>
        <dbReference type="ARBA" id="ARBA00023110"/>
    </source>
</evidence>
<dbReference type="InterPro" id="IPR051370">
    <property type="entry name" value="PPIase_Pin1"/>
</dbReference>
<keyword evidence="2 4" id="KW-0697">Rotamase</keyword>
<dbReference type="SUPFAM" id="SSF54534">
    <property type="entry name" value="FKBP-like"/>
    <property type="match status" value="1"/>
</dbReference>
<evidence type="ECO:0000313" key="8">
    <source>
        <dbReference type="Proteomes" id="UP000015106"/>
    </source>
</evidence>
<dbReference type="EC" id="5.2.1.8" evidence="5"/>